<evidence type="ECO:0000256" key="1">
    <source>
        <dbReference type="SAM" id="SignalP"/>
    </source>
</evidence>
<sequence length="163" mass="18570">MKKIVLILGLVMLIGMAVGHAHIARETDNFTLGQKINSENDTSGQIDSVSLTKIINSNSTEYELSINKRTRKMFALAKTTIEVKVDDNPSHKFDVQNLQTMPTEDPYIYSYYIKTSMDQNIIAEIKNAKRIALRVELVDGSQPVLVLREYILNEWQQVINIEK</sequence>
<protein>
    <submittedName>
        <fullName evidence="2">Uncharacterized protein</fullName>
    </submittedName>
</protein>
<proteinExistence type="predicted"/>
<feature type="signal peptide" evidence="1">
    <location>
        <begin position="1"/>
        <end position="23"/>
    </location>
</feature>
<dbReference type="STRING" id="1123291.SAMN04490355_101671"/>
<keyword evidence="3" id="KW-1185">Reference proteome</keyword>
<dbReference type="EMBL" id="FOTS01000016">
    <property type="protein sequence ID" value="SFL75449.1"/>
    <property type="molecule type" value="Genomic_DNA"/>
</dbReference>
<reference evidence="3" key="1">
    <citation type="submission" date="2016-10" db="EMBL/GenBank/DDBJ databases">
        <authorList>
            <person name="Varghese N."/>
            <person name="Submissions S."/>
        </authorList>
    </citation>
    <scope>NUCLEOTIDE SEQUENCE [LARGE SCALE GENOMIC DNA]</scope>
    <source>
        <strain evidence="3">DSM 13327</strain>
    </source>
</reference>
<organism evidence="2 3">
    <name type="scientific">Pelosinus propionicus DSM 13327</name>
    <dbReference type="NCBI Taxonomy" id="1123291"/>
    <lineage>
        <taxon>Bacteria</taxon>
        <taxon>Bacillati</taxon>
        <taxon>Bacillota</taxon>
        <taxon>Negativicutes</taxon>
        <taxon>Selenomonadales</taxon>
        <taxon>Sporomusaceae</taxon>
        <taxon>Pelosinus</taxon>
    </lineage>
</organism>
<dbReference type="AlphaFoldDB" id="A0A1I4K9W7"/>
<gene>
    <name evidence="2" type="ORF">SAMN04490355_101671</name>
</gene>
<dbReference type="RefSeq" id="WP_090936478.1">
    <property type="nucleotide sequence ID" value="NZ_FOTS01000016.1"/>
</dbReference>
<keyword evidence="1" id="KW-0732">Signal</keyword>
<evidence type="ECO:0000313" key="2">
    <source>
        <dbReference type="EMBL" id="SFL75449.1"/>
    </source>
</evidence>
<accession>A0A1I4K9W7</accession>
<name>A0A1I4K9W7_9FIRM</name>
<dbReference type="Proteomes" id="UP000199520">
    <property type="component" value="Unassembled WGS sequence"/>
</dbReference>
<evidence type="ECO:0000313" key="3">
    <source>
        <dbReference type="Proteomes" id="UP000199520"/>
    </source>
</evidence>
<feature type="chain" id="PRO_5011756560" evidence="1">
    <location>
        <begin position="24"/>
        <end position="163"/>
    </location>
</feature>